<dbReference type="GO" id="GO:0016874">
    <property type="term" value="F:ligase activity"/>
    <property type="evidence" value="ECO:0007669"/>
    <property type="project" value="UniProtKB-KW"/>
</dbReference>
<comment type="caution">
    <text evidence="2">The sequence shown here is derived from an EMBL/GenBank/DDBJ whole genome shotgun (WGS) entry which is preliminary data.</text>
</comment>
<keyword evidence="2" id="KW-0436">Ligase</keyword>
<reference evidence="2 3" key="1">
    <citation type="journal article" date="2024" name="Proc. Natl. Acad. Sci. U.S.A.">
        <title>The genetic regulatory architecture and epigenomic basis for age-related changes in rattlesnake venom.</title>
        <authorList>
            <person name="Hogan M.P."/>
            <person name="Holding M.L."/>
            <person name="Nystrom G.S."/>
            <person name="Colston T.J."/>
            <person name="Bartlett D.A."/>
            <person name="Mason A.J."/>
            <person name="Ellsworth S.A."/>
            <person name="Rautsaw R.M."/>
            <person name="Lawrence K.C."/>
            <person name="Strickland J.L."/>
            <person name="He B."/>
            <person name="Fraser P."/>
            <person name="Margres M.J."/>
            <person name="Gilbert D.M."/>
            <person name="Gibbs H.L."/>
            <person name="Parkinson C.L."/>
            <person name="Rokyta D.R."/>
        </authorList>
    </citation>
    <scope>NUCLEOTIDE SEQUENCE [LARGE SCALE GENOMIC DNA]</scope>
    <source>
        <strain evidence="2">DRR0105</strain>
    </source>
</reference>
<protein>
    <submittedName>
        <fullName evidence="2">Lig1: DNA ligase 1</fullName>
    </submittedName>
</protein>
<dbReference type="EMBL" id="JAOTOJ010000007">
    <property type="protein sequence ID" value="KAK9398763.1"/>
    <property type="molecule type" value="Genomic_DNA"/>
</dbReference>
<dbReference type="Proteomes" id="UP001474421">
    <property type="component" value="Unassembled WGS sequence"/>
</dbReference>
<feature type="coiled-coil region" evidence="1">
    <location>
        <begin position="67"/>
        <end position="101"/>
    </location>
</feature>
<gene>
    <name evidence="2" type="ORF">NXF25_013732</name>
</gene>
<keyword evidence="3" id="KW-1185">Reference proteome</keyword>
<proteinExistence type="predicted"/>
<sequence length="188" mass="22586">MLKEKIENHIKENTERKRLPASREVHSKRMKDILSAYLKEGKLKNEKLKSSLYKKYNLEEKTIMETMEELKQHVLATAKKIERYEGRIKQYRENVQFRRNQHLFYRSLDKNQVQASVLPYKEKTLNFWKELWENPVEHNKTASWIKDIQKQATQNKMKNIVITIDMVAKQVKKVKNWSAPGLDELHGY</sequence>
<dbReference type="AlphaFoldDB" id="A0AAW1BB04"/>
<accession>A0AAW1BB04</accession>
<name>A0AAW1BB04_CROAD</name>
<organism evidence="2 3">
    <name type="scientific">Crotalus adamanteus</name>
    <name type="common">Eastern diamondback rattlesnake</name>
    <dbReference type="NCBI Taxonomy" id="8729"/>
    <lineage>
        <taxon>Eukaryota</taxon>
        <taxon>Metazoa</taxon>
        <taxon>Chordata</taxon>
        <taxon>Craniata</taxon>
        <taxon>Vertebrata</taxon>
        <taxon>Euteleostomi</taxon>
        <taxon>Lepidosauria</taxon>
        <taxon>Squamata</taxon>
        <taxon>Bifurcata</taxon>
        <taxon>Unidentata</taxon>
        <taxon>Episquamata</taxon>
        <taxon>Toxicofera</taxon>
        <taxon>Serpentes</taxon>
        <taxon>Colubroidea</taxon>
        <taxon>Viperidae</taxon>
        <taxon>Crotalinae</taxon>
        <taxon>Crotalus</taxon>
    </lineage>
</organism>
<keyword evidence="1" id="KW-0175">Coiled coil</keyword>
<evidence type="ECO:0000313" key="2">
    <source>
        <dbReference type="EMBL" id="KAK9398763.1"/>
    </source>
</evidence>
<evidence type="ECO:0000313" key="3">
    <source>
        <dbReference type="Proteomes" id="UP001474421"/>
    </source>
</evidence>
<evidence type="ECO:0000256" key="1">
    <source>
        <dbReference type="SAM" id="Coils"/>
    </source>
</evidence>